<evidence type="ECO:0000313" key="2">
    <source>
        <dbReference type="EMBL" id="EUA11804.1"/>
    </source>
</evidence>
<feature type="region of interest" description="Disordered" evidence="1">
    <location>
        <begin position="40"/>
        <end position="99"/>
    </location>
</feature>
<evidence type="ECO:0000313" key="3">
    <source>
        <dbReference type="Proteomes" id="UP000020561"/>
    </source>
</evidence>
<proteinExistence type="predicted"/>
<dbReference type="AlphaFoldDB" id="X7YXM2"/>
<reference evidence="2 3" key="1">
    <citation type="submission" date="2013-12" db="EMBL/GenBank/DDBJ databases">
        <authorList>
            <person name="Brown-Elliot B."/>
            <person name="Wallace R."/>
            <person name="Lenaerts A."/>
            <person name="Ordway D."/>
            <person name="DeGroote M.A."/>
            <person name="Parker T."/>
            <person name="Sizemore C."/>
            <person name="Tallon L.J."/>
            <person name="Sadzewicz L.K."/>
            <person name="Sengamalay N."/>
            <person name="Fraser C.M."/>
            <person name="Hine E."/>
            <person name="Shefchek K.A."/>
            <person name="Das S.P."/>
            <person name="Tettelin H."/>
        </authorList>
    </citation>
    <scope>NUCLEOTIDE SEQUENCE [LARGE SCALE GENOMIC DNA]</scope>
    <source>
        <strain evidence="2 3">662</strain>
    </source>
</reference>
<feature type="compositionally biased region" description="Basic and acidic residues" evidence="1">
    <location>
        <begin position="87"/>
        <end position="99"/>
    </location>
</feature>
<dbReference type="EMBL" id="JAOA01000010">
    <property type="protein sequence ID" value="EUA11804.1"/>
    <property type="molecule type" value="Genomic_DNA"/>
</dbReference>
<comment type="caution">
    <text evidence="2">The sequence shown here is derived from an EMBL/GenBank/DDBJ whole genome shotgun (WGS) entry which is preliminary data.</text>
</comment>
<dbReference type="PATRIC" id="fig|1299326.3.peg.5179"/>
<sequence>MHDRTLRCLTRTPKTFAHRTRRRLHLRRLRHLELGTHHREVNTIRSGSSPPAVTTQASPASGSTVIDCGERSAGGLPELAVRHPRRDRPAATRRGVRDLDHRCAGAVRHRIGPTMRSSGRTLRPVRIE</sequence>
<gene>
    <name evidence="2" type="ORF">I545_5381</name>
</gene>
<organism evidence="2 3">
    <name type="scientific">Mycobacterium kansasii 662</name>
    <dbReference type="NCBI Taxonomy" id="1299326"/>
    <lineage>
        <taxon>Bacteria</taxon>
        <taxon>Bacillati</taxon>
        <taxon>Actinomycetota</taxon>
        <taxon>Actinomycetes</taxon>
        <taxon>Mycobacteriales</taxon>
        <taxon>Mycobacteriaceae</taxon>
        <taxon>Mycobacterium</taxon>
    </lineage>
</organism>
<evidence type="ECO:0000256" key="1">
    <source>
        <dbReference type="SAM" id="MobiDB-lite"/>
    </source>
</evidence>
<name>X7YXM2_MYCKA</name>
<protein>
    <submittedName>
        <fullName evidence="2">Uncharacterized protein</fullName>
    </submittedName>
</protein>
<feature type="compositionally biased region" description="Polar residues" evidence="1">
    <location>
        <begin position="43"/>
        <end position="64"/>
    </location>
</feature>
<dbReference type="Proteomes" id="UP000020561">
    <property type="component" value="Unassembled WGS sequence"/>
</dbReference>
<accession>X7YXM2</accession>